<gene>
    <name evidence="4" type="ORF">D9613_006651</name>
</gene>
<dbReference type="SUPFAM" id="SSF52540">
    <property type="entry name" value="P-loop containing nucleoside triphosphate hydrolases"/>
    <property type="match status" value="1"/>
</dbReference>
<evidence type="ECO:0000256" key="1">
    <source>
        <dbReference type="ARBA" id="ARBA00022737"/>
    </source>
</evidence>
<dbReference type="Gene3D" id="3.40.50.300">
    <property type="entry name" value="P-loop containing nucleotide triphosphate hydrolases"/>
    <property type="match status" value="1"/>
</dbReference>
<organism evidence="4 5">
    <name type="scientific">Agrocybe pediades</name>
    <dbReference type="NCBI Taxonomy" id="84607"/>
    <lineage>
        <taxon>Eukaryota</taxon>
        <taxon>Fungi</taxon>
        <taxon>Dikarya</taxon>
        <taxon>Basidiomycota</taxon>
        <taxon>Agaricomycotina</taxon>
        <taxon>Agaricomycetes</taxon>
        <taxon>Agaricomycetidae</taxon>
        <taxon>Agaricales</taxon>
        <taxon>Agaricineae</taxon>
        <taxon>Strophariaceae</taxon>
        <taxon>Agrocybe</taxon>
    </lineage>
</organism>
<evidence type="ECO:0000259" key="3">
    <source>
        <dbReference type="Pfam" id="PF24883"/>
    </source>
</evidence>
<dbReference type="PANTHER" id="PTHR10039">
    <property type="entry name" value="AMELOGENIN"/>
    <property type="match status" value="1"/>
</dbReference>
<dbReference type="Pfam" id="PF24883">
    <property type="entry name" value="NPHP3_N"/>
    <property type="match status" value="1"/>
</dbReference>
<dbReference type="InterPro" id="IPR027417">
    <property type="entry name" value="P-loop_NTPase"/>
</dbReference>
<protein>
    <recommendedName>
        <fullName evidence="3">Nephrocystin 3-like N-terminal domain-containing protein</fullName>
    </recommendedName>
</protein>
<proteinExistence type="predicted"/>
<comment type="caution">
    <text evidence="4">The sequence shown here is derived from an EMBL/GenBank/DDBJ whole genome shotgun (WGS) entry which is preliminary data.</text>
</comment>
<name>A0A8H4QGV6_9AGAR</name>
<dbReference type="Proteomes" id="UP000521872">
    <property type="component" value="Unassembled WGS sequence"/>
</dbReference>
<feature type="region of interest" description="Disordered" evidence="2">
    <location>
        <begin position="788"/>
        <end position="808"/>
    </location>
</feature>
<dbReference type="EMBL" id="JAACJL010000058">
    <property type="protein sequence ID" value="KAF4610733.1"/>
    <property type="molecule type" value="Genomic_DNA"/>
</dbReference>
<dbReference type="PANTHER" id="PTHR10039:SF14">
    <property type="entry name" value="NACHT DOMAIN-CONTAINING PROTEIN"/>
    <property type="match status" value="1"/>
</dbReference>
<keyword evidence="1" id="KW-0677">Repeat</keyword>
<dbReference type="InterPro" id="IPR056884">
    <property type="entry name" value="NPHP3-like_N"/>
</dbReference>
<feature type="compositionally biased region" description="Low complexity" evidence="2">
    <location>
        <begin position="788"/>
        <end position="798"/>
    </location>
</feature>
<evidence type="ECO:0000313" key="4">
    <source>
        <dbReference type="EMBL" id="KAF4610733.1"/>
    </source>
</evidence>
<reference evidence="4 5" key="1">
    <citation type="submission" date="2019-12" db="EMBL/GenBank/DDBJ databases">
        <authorList>
            <person name="Floudas D."/>
            <person name="Bentzer J."/>
            <person name="Ahren D."/>
            <person name="Johansson T."/>
            <person name="Persson P."/>
            <person name="Tunlid A."/>
        </authorList>
    </citation>
    <scope>NUCLEOTIDE SEQUENCE [LARGE SCALE GENOMIC DNA]</scope>
    <source>
        <strain evidence="4 5">CBS 102.39</strain>
    </source>
</reference>
<keyword evidence="5" id="KW-1185">Reference proteome</keyword>
<evidence type="ECO:0000256" key="2">
    <source>
        <dbReference type="SAM" id="MobiDB-lite"/>
    </source>
</evidence>
<sequence length="831" mass="93700">MPRKSATGGTLVTGGTFNNAERDVNIYNHIIDIKEPLGIELLRKNVAVGAFHNSADRFDPPKCHPYTRKAVLKEIMDWVGDEGKHELLLWLYGPAGAGKSSIAHTIAEMCNEAGLLAADFFFSRTAADRNHERYLVATIVYQLTVSIPQLRQAVALAVERDPHIFSRSIGAQVQTLIIEPFHTIQPTRVPGLIIIDGLDECSGARSQSNIISALSSALEHGSSPLFVLIASRPEHAIRNAFNSHSTYLNTRPLVLDNTYEPDADIRLFLLSKFEEIRKNHPSGSSFPSSWPSPDKLGRLVEKSSGQFIYASTVMKFVEEPGYWPDDRLDIVFGLSPPGCNTPFAELDAFYTHILSSVKDFDKVKTVFYFLIFTEDRVNDKSPRRIEKFLNLRSGELQTILCDLHSILHIPDARSVRSSFNGPREAVTILHASLPDFLLDKSRSQRFFLDPGDAHAYLAQCYMRIVAQEIDHLYLDYNIFLNIEQDFESILYHVMNASSPMRLLSKMQFATYLRDWLNPDISIPADSEPELLRQLSRISILVRSNIPSFLQWTEREQKTKDYINAFDTWLLTHLEKYPKSAFFFHILSAFSVKASRKDCILIAEVLKLGHPHLSLDYDAIIQLDSEALGFIASPFLQDEPPHAAAGAVLSAFFKDSERSGEYCITQSRYTELAKVLVEFLENPNPHVQNRWASMSGQEIDIDKRSVDILTAILSQIPPMRPLGVFLRDNPLEIGRRFRRAAEEFESLSFAIKNYILKCSTTSPRPVVEQEQEETEVHPIPVRITLSPTLSSFSSRSQSSGAQDVKDRDDALSTHGAIKVKRKSLSSWLNCVS</sequence>
<feature type="domain" description="Nephrocystin 3-like N-terminal" evidence="3">
    <location>
        <begin position="74"/>
        <end position="232"/>
    </location>
</feature>
<evidence type="ECO:0000313" key="5">
    <source>
        <dbReference type="Proteomes" id="UP000521872"/>
    </source>
</evidence>
<accession>A0A8H4QGV6</accession>
<dbReference type="AlphaFoldDB" id="A0A8H4QGV6"/>